<dbReference type="Pfam" id="PF15746">
    <property type="entry name" value="TMEM215"/>
    <property type="match status" value="1"/>
</dbReference>
<name>A0AAD7WPL4_9TELE</name>
<dbReference type="AlphaFoldDB" id="A0AAD7WPL4"/>
<dbReference type="InterPro" id="IPR031486">
    <property type="entry name" value="TMEM215"/>
</dbReference>
<dbReference type="InterPro" id="IPR008280">
    <property type="entry name" value="Tub_FtsZ_C"/>
</dbReference>
<proteinExistence type="predicted"/>
<dbReference type="GO" id="GO:0005525">
    <property type="term" value="F:GTP binding"/>
    <property type="evidence" value="ECO:0007669"/>
    <property type="project" value="UniProtKB-KW"/>
</dbReference>
<dbReference type="PANTHER" id="PTHR31922:SF2">
    <property type="entry name" value="TRANSMEMBRANE PROTEIN 215"/>
    <property type="match status" value="1"/>
</dbReference>
<evidence type="ECO:0000313" key="4">
    <source>
        <dbReference type="Proteomes" id="UP001221898"/>
    </source>
</evidence>
<dbReference type="PANTHER" id="PTHR31922">
    <property type="entry name" value="TRANSMEMBRANE PROTEIN 215"/>
    <property type="match status" value="1"/>
</dbReference>
<evidence type="ECO:0000256" key="2">
    <source>
        <dbReference type="ARBA" id="ARBA00023134"/>
    </source>
</evidence>
<comment type="caution">
    <text evidence="3">The sequence shown here is derived from an EMBL/GenBank/DDBJ whole genome shotgun (WGS) entry which is preliminary data.</text>
</comment>
<organism evidence="3 4">
    <name type="scientific">Aldrovandia affinis</name>
    <dbReference type="NCBI Taxonomy" id="143900"/>
    <lineage>
        <taxon>Eukaryota</taxon>
        <taxon>Metazoa</taxon>
        <taxon>Chordata</taxon>
        <taxon>Craniata</taxon>
        <taxon>Vertebrata</taxon>
        <taxon>Euteleostomi</taxon>
        <taxon>Actinopterygii</taxon>
        <taxon>Neopterygii</taxon>
        <taxon>Teleostei</taxon>
        <taxon>Notacanthiformes</taxon>
        <taxon>Halosauridae</taxon>
        <taxon>Aldrovandia</taxon>
    </lineage>
</organism>
<keyword evidence="4" id="KW-1185">Reference proteome</keyword>
<reference evidence="3" key="1">
    <citation type="journal article" date="2023" name="Science">
        <title>Genome structures resolve the early diversification of teleost fishes.</title>
        <authorList>
            <person name="Parey E."/>
            <person name="Louis A."/>
            <person name="Montfort J."/>
            <person name="Bouchez O."/>
            <person name="Roques C."/>
            <person name="Iampietro C."/>
            <person name="Lluch J."/>
            <person name="Castinel A."/>
            <person name="Donnadieu C."/>
            <person name="Desvignes T."/>
            <person name="Floi Bucao C."/>
            <person name="Jouanno E."/>
            <person name="Wen M."/>
            <person name="Mejri S."/>
            <person name="Dirks R."/>
            <person name="Jansen H."/>
            <person name="Henkel C."/>
            <person name="Chen W.J."/>
            <person name="Zahm M."/>
            <person name="Cabau C."/>
            <person name="Klopp C."/>
            <person name="Thompson A.W."/>
            <person name="Robinson-Rechavi M."/>
            <person name="Braasch I."/>
            <person name="Lecointre G."/>
            <person name="Bobe J."/>
            <person name="Postlethwait J.H."/>
            <person name="Berthelot C."/>
            <person name="Roest Crollius H."/>
            <person name="Guiguen Y."/>
        </authorList>
    </citation>
    <scope>NUCLEOTIDE SEQUENCE</scope>
    <source>
        <strain evidence="3">NC1722</strain>
    </source>
</reference>
<keyword evidence="1" id="KW-0547">Nucleotide-binding</keyword>
<dbReference type="EMBL" id="JAINUG010000057">
    <property type="protein sequence ID" value="KAJ8403694.1"/>
    <property type="molecule type" value="Genomic_DNA"/>
</dbReference>
<evidence type="ECO:0000313" key="3">
    <source>
        <dbReference type="EMBL" id="KAJ8403694.1"/>
    </source>
</evidence>
<protein>
    <submittedName>
        <fullName evidence="3">Uncharacterized protein</fullName>
    </submittedName>
</protein>
<sequence length="100" mass="11561">MVGESSHLIRSVVQDEVLHYLRACYPASSFMATRDISNYWVFDRLCAPRDSVAYTAVHSSVVYMPRESIVVYSRWESTPYRTHCCYINPRDFSWGNGTVV</sequence>
<gene>
    <name evidence="3" type="ORF">AAFF_G00350200</name>
</gene>
<keyword evidence="2" id="KW-0342">GTP-binding</keyword>
<accession>A0AAD7WPL4</accession>
<dbReference type="Proteomes" id="UP001221898">
    <property type="component" value="Unassembled WGS sequence"/>
</dbReference>
<dbReference type="SUPFAM" id="SSF55307">
    <property type="entry name" value="Tubulin C-terminal domain-like"/>
    <property type="match status" value="1"/>
</dbReference>
<evidence type="ECO:0000256" key="1">
    <source>
        <dbReference type="ARBA" id="ARBA00022741"/>
    </source>
</evidence>